<evidence type="ECO:0000256" key="1">
    <source>
        <dbReference type="SAM" id="MobiDB-lite"/>
    </source>
</evidence>
<dbReference type="Proteomes" id="UP000062788">
    <property type="component" value="Unassembled WGS sequence"/>
</dbReference>
<name>A0A103E7W4_9BURK</name>
<accession>A0A103E7W4</accession>
<keyword evidence="3" id="KW-1185">Reference proteome</keyword>
<comment type="caution">
    <text evidence="2">The sequence shown here is derived from an EMBL/GenBank/DDBJ whole genome shotgun (WGS) entry which is preliminary data.</text>
</comment>
<feature type="region of interest" description="Disordered" evidence="1">
    <location>
        <begin position="1"/>
        <end position="32"/>
    </location>
</feature>
<dbReference type="EMBL" id="LOWA01000008">
    <property type="protein sequence ID" value="KVE30020.1"/>
    <property type="molecule type" value="Genomic_DNA"/>
</dbReference>
<gene>
    <name evidence="2" type="ORF">WS67_03920</name>
</gene>
<sequence length="89" mass="10028">MGCRADRTPDPAFMNEPGRYAAPCSAVNEPRQRVRRRETAFVDGHAISLHRATARMLPLLPIERRVAGPVLANRAKRRLANTRRAAQRL</sequence>
<proteinExistence type="predicted"/>
<dbReference type="AlphaFoldDB" id="A0A103E7W4"/>
<evidence type="ECO:0000313" key="3">
    <source>
        <dbReference type="Proteomes" id="UP000062788"/>
    </source>
</evidence>
<evidence type="ECO:0000313" key="2">
    <source>
        <dbReference type="EMBL" id="KVE30020.1"/>
    </source>
</evidence>
<protein>
    <submittedName>
        <fullName evidence="2">Uncharacterized protein</fullName>
    </submittedName>
</protein>
<organism evidence="2 3">
    <name type="scientific">Burkholderia singularis</name>
    <dbReference type="NCBI Taxonomy" id="1503053"/>
    <lineage>
        <taxon>Bacteria</taxon>
        <taxon>Pseudomonadati</taxon>
        <taxon>Pseudomonadota</taxon>
        <taxon>Betaproteobacteria</taxon>
        <taxon>Burkholderiales</taxon>
        <taxon>Burkholderiaceae</taxon>
        <taxon>Burkholderia</taxon>
        <taxon>pseudomallei group</taxon>
    </lineage>
</organism>
<reference evidence="2 3" key="1">
    <citation type="submission" date="2015-11" db="EMBL/GenBank/DDBJ databases">
        <title>Expanding the genomic diversity of Burkholderia species for the development of highly accurate diagnostics.</title>
        <authorList>
            <person name="Sahl J."/>
            <person name="Keim P."/>
            <person name="Wagner D."/>
        </authorList>
    </citation>
    <scope>NUCLEOTIDE SEQUENCE [LARGE SCALE GENOMIC DNA]</scope>
    <source>
        <strain evidence="2 3">TSV85</strain>
    </source>
</reference>